<evidence type="ECO:0000313" key="2">
    <source>
        <dbReference type="Proteomes" id="UP000243096"/>
    </source>
</evidence>
<organism evidence="1 2">
    <name type="scientific">Mycetohabitans endofungorum</name>
    <dbReference type="NCBI Taxonomy" id="417203"/>
    <lineage>
        <taxon>Bacteria</taxon>
        <taxon>Pseudomonadati</taxon>
        <taxon>Pseudomonadota</taxon>
        <taxon>Betaproteobacteria</taxon>
        <taxon>Burkholderiales</taxon>
        <taxon>Burkholderiaceae</taxon>
        <taxon>Mycetohabitans</taxon>
    </lineage>
</organism>
<keyword evidence="2" id="KW-1185">Reference proteome</keyword>
<reference evidence="1 2" key="1">
    <citation type="submission" date="2018-01" db="EMBL/GenBank/DDBJ databases">
        <title>Genomic Encyclopedia of Type Strains, Phase III (KMG-III): the genomes of soil and plant-associated and newly described type strains.</title>
        <authorList>
            <person name="Whitman W."/>
        </authorList>
    </citation>
    <scope>NUCLEOTIDE SEQUENCE [LARGE SCALE GENOMIC DNA]</scope>
    <source>
        <strain evidence="1 2">HKI456</strain>
    </source>
</reference>
<accession>A0A2P5KAF4</accession>
<dbReference type="Proteomes" id="UP000243096">
    <property type="component" value="Unassembled WGS sequence"/>
</dbReference>
<proteinExistence type="predicted"/>
<evidence type="ECO:0000313" key="1">
    <source>
        <dbReference type="EMBL" id="PPB83689.1"/>
    </source>
</evidence>
<dbReference type="EMBL" id="PRDW01000006">
    <property type="protein sequence ID" value="PPB83689.1"/>
    <property type="molecule type" value="Genomic_DNA"/>
</dbReference>
<name>A0A2P5KAF4_9BURK</name>
<dbReference type="AlphaFoldDB" id="A0A2P5KAF4"/>
<comment type="caution">
    <text evidence="1">The sequence shown here is derived from an EMBL/GenBank/DDBJ whole genome shotgun (WGS) entry which is preliminary data.</text>
</comment>
<gene>
    <name evidence="1" type="ORF">B0O95_10680</name>
</gene>
<sequence>MACNTTSRVVRIDEAAPIRRVLGATTEPNRSTGDRVGLGLWACRGSPLWRRPNARGACRKDESKSADTRH</sequence>
<protein>
    <submittedName>
        <fullName evidence="1">Uncharacterized protein</fullName>
    </submittedName>
</protein>